<sequence length="91" mass="10714">MDRAQSRVFLVDITIPYDENLVRAETEKKRKYLDPAHEVTAMWHVTAPWSPTTQMHGQRATCRRKCSMPCDCCPVNRRWFPLMGSCLFRQL</sequence>
<keyword evidence="2" id="KW-1185">Reference proteome</keyword>
<name>A0A8S4RKE5_9NEOP</name>
<dbReference type="AlphaFoldDB" id="A0A8S4RKE5"/>
<organism evidence="1 2">
    <name type="scientific">Pararge aegeria aegeria</name>
    <dbReference type="NCBI Taxonomy" id="348720"/>
    <lineage>
        <taxon>Eukaryota</taxon>
        <taxon>Metazoa</taxon>
        <taxon>Ecdysozoa</taxon>
        <taxon>Arthropoda</taxon>
        <taxon>Hexapoda</taxon>
        <taxon>Insecta</taxon>
        <taxon>Pterygota</taxon>
        <taxon>Neoptera</taxon>
        <taxon>Endopterygota</taxon>
        <taxon>Lepidoptera</taxon>
        <taxon>Glossata</taxon>
        <taxon>Ditrysia</taxon>
        <taxon>Papilionoidea</taxon>
        <taxon>Nymphalidae</taxon>
        <taxon>Satyrinae</taxon>
        <taxon>Satyrini</taxon>
        <taxon>Parargina</taxon>
        <taxon>Pararge</taxon>
    </lineage>
</organism>
<accession>A0A8S4RKE5</accession>
<evidence type="ECO:0000313" key="1">
    <source>
        <dbReference type="EMBL" id="CAH2237857.1"/>
    </source>
</evidence>
<protein>
    <submittedName>
        <fullName evidence="1">Jg14825 protein</fullName>
    </submittedName>
</protein>
<proteinExistence type="predicted"/>
<dbReference type="OrthoDB" id="8015698at2759"/>
<comment type="caution">
    <text evidence="1">The sequence shown here is derived from an EMBL/GenBank/DDBJ whole genome shotgun (WGS) entry which is preliminary data.</text>
</comment>
<reference evidence="1" key="1">
    <citation type="submission" date="2022-03" db="EMBL/GenBank/DDBJ databases">
        <authorList>
            <person name="Lindestad O."/>
        </authorList>
    </citation>
    <scope>NUCLEOTIDE SEQUENCE</scope>
</reference>
<gene>
    <name evidence="1" type="primary">jg14825</name>
    <name evidence="1" type="ORF">PAEG_LOCUS15025</name>
</gene>
<dbReference type="EMBL" id="CAKXAJ010025298">
    <property type="protein sequence ID" value="CAH2237857.1"/>
    <property type="molecule type" value="Genomic_DNA"/>
</dbReference>
<dbReference type="Proteomes" id="UP000838756">
    <property type="component" value="Unassembled WGS sequence"/>
</dbReference>
<evidence type="ECO:0000313" key="2">
    <source>
        <dbReference type="Proteomes" id="UP000838756"/>
    </source>
</evidence>